<evidence type="ECO:0000313" key="1">
    <source>
        <dbReference type="EMBL" id="KAI9459091.1"/>
    </source>
</evidence>
<dbReference type="EMBL" id="JAGFNK010000202">
    <property type="protein sequence ID" value="KAI9459091.1"/>
    <property type="molecule type" value="Genomic_DNA"/>
</dbReference>
<dbReference type="Proteomes" id="UP001207468">
    <property type="component" value="Unassembled WGS sequence"/>
</dbReference>
<comment type="caution">
    <text evidence="1">The sequence shown here is derived from an EMBL/GenBank/DDBJ whole genome shotgun (WGS) entry which is preliminary data.</text>
</comment>
<evidence type="ECO:0000313" key="2">
    <source>
        <dbReference type="Proteomes" id="UP001207468"/>
    </source>
</evidence>
<sequence>MATLQSFQAEIEDIRNRELAKTRAHSQPDALKRAHTDHKSTPKVRKKTIGNEAPGTSPVPTPFVDESTQDLTDVERSIESALLSPAGGDAQARDLIATLLTHQGGEYLLRLGPRPPSASLLANENLDDANGWIGDRRTGAEIDAMIAHLSQLVEEVGGKTCTLLRVGNPYPRASVLLRLPPPDVSLIPEVRCAVVGNVDSGKSTILGVLTRGGLDDGRGLARVALFRHKHEIESGRTSSVGMEILGFDVAGAPILPLSSGSLDPDVLRRERLGWEEISHRSAKIVTFIDLAGHERYLKTTLYGLTSGAPSCVILVIGANAGVIGMSKEHLAVALALSVPIVVCITKVDMTPPNKLEETLSQVVKILRSRGCRRNPVFVKSIEAAIEVSQIYAKEKICPIFQVSNVTGTGLNLVRTFLNMLPASEGDAERFDATQPLEFSVTDIWSVPYVGTVVNGLLNCGTVQKGDPVLFGPDSNGSYAPTVVKTMQRKRADVTTAVAGQTVALALKHVPRAAVRKGMVIVHRTEIPPRAVRRFEGQVLILYHNTTMQPNYQAMLHCGAVRQTVRIVTIDHPQNLLRTGDRATVVFEFIAHPEFVKAGMKLLFREGKTKGLGVITKLL</sequence>
<gene>
    <name evidence="1" type="ORF">F5148DRAFT_1276832</name>
</gene>
<reference evidence="1" key="1">
    <citation type="submission" date="2021-03" db="EMBL/GenBank/DDBJ databases">
        <title>Evolutionary priming and transition to the ectomycorrhizal habit in an iconic lineage of mushroom-forming fungi: is preadaptation a requirement?</title>
        <authorList>
            <consortium name="DOE Joint Genome Institute"/>
            <person name="Looney B.P."/>
            <person name="Miyauchi S."/>
            <person name="Morin E."/>
            <person name="Drula E."/>
            <person name="Courty P.E."/>
            <person name="Chicoki N."/>
            <person name="Fauchery L."/>
            <person name="Kohler A."/>
            <person name="Kuo A."/>
            <person name="LaButti K."/>
            <person name="Pangilinan J."/>
            <person name="Lipzen A."/>
            <person name="Riley R."/>
            <person name="Andreopoulos W."/>
            <person name="He G."/>
            <person name="Johnson J."/>
            <person name="Barry K.W."/>
            <person name="Grigoriev I.V."/>
            <person name="Nagy L."/>
            <person name="Hibbett D."/>
            <person name="Henrissat B."/>
            <person name="Matheny P.B."/>
            <person name="Labbe J."/>
            <person name="Martin A.F."/>
        </authorList>
    </citation>
    <scope>NUCLEOTIDE SEQUENCE</scope>
    <source>
        <strain evidence="1">BPL698</strain>
    </source>
</reference>
<protein>
    <submittedName>
        <fullName evidence="1">GTP-binding protein 1</fullName>
    </submittedName>
</protein>
<proteinExistence type="predicted"/>
<accession>A0ACC0U2V5</accession>
<organism evidence="1 2">
    <name type="scientific">Russula earlei</name>
    <dbReference type="NCBI Taxonomy" id="71964"/>
    <lineage>
        <taxon>Eukaryota</taxon>
        <taxon>Fungi</taxon>
        <taxon>Dikarya</taxon>
        <taxon>Basidiomycota</taxon>
        <taxon>Agaricomycotina</taxon>
        <taxon>Agaricomycetes</taxon>
        <taxon>Russulales</taxon>
        <taxon>Russulaceae</taxon>
        <taxon>Russula</taxon>
    </lineage>
</organism>
<name>A0ACC0U2V5_9AGAM</name>
<keyword evidence="2" id="KW-1185">Reference proteome</keyword>